<comment type="caution">
    <text evidence="3">The sequence shown here is derived from an EMBL/GenBank/DDBJ whole genome shotgun (WGS) entry which is preliminary data.</text>
</comment>
<proteinExistence type="predicted"/>
<keyword evidence="2" id="KW-0472">Membrane</keyword>
<dbReference type="OrthoDB" id="9982096at2759"/>
<dbReference type="Proteomes" id="UP000663881">
    <property type="component" value="Unassembled WGS sequence"/>
</dbReference>
<dbReference type="Proteomes" id="UP000663891">
    <property type="component" value="Unassembled WGS sequence"/>
</dbReference>
<dbReference type="EMBL" id="CAJOAY010000123">
    <property type="protein sequence ID" value="CAF3547987.1"/>
    <property type="molecule type" value="Genomic_DNA"/>
</dbReference>
<keyword evidence="2" id="KW-1133">Transmembrane helix</keyword>
<evidence type="ECO:0000313" key="5">
    <source>
        <dbReference type="EMBL" id="CAF4070095.1"/>
    </source>
</evidence>
<reference evidence="3" key="1">
    <citation type="submission" date="2021-02" db="EMBL/GenBank/DDBJ databases">
        <authorList>
            <person name="Nowell W R."/>
        </authorList>
    </citation>
    <scope>NUCLEOTIDE SEQUENCE</scope>
</reference>
<gene>
    <name evidence="5" type="ORF">KXQ929_LOCUS32686</name>
    <name evidence="4" type="ORF">OKA104_LOCUS3940</name>
    <name evidence="3" type="ORF">VCS650_LOCUS4566</name>
</gene>
<accession>A0A813TIE2</accession>
<keyword evidence="2" id="KW-0812">Transmembrane</keyword>
<evidence type="ECO:0008006" key="7">
    <source>
        <dbReference type="Google" id="ProtNLM"/>
    </source>
</evidence>
<sequence length="258" mass="29319">MHHDQLEKTESQGLVSLLNSAQQFYVRIRQIPNQNDTIGISTVENNDDDDQPEPLRTHEIILVICVLLIWCASILVFIRHSQLLRIRYRDIPYYSPAKNSVNLNQTVLSSRTSDAAIRSKSCVSSTGGITPPISRFIMNGYRHGEAIETVSLSISPSSKKRRHPPSLDMTMSLMTKHSFDKHNDKIQLLHPHRISADVKDGLLELHRKSIGNLHRKSMDNLSSIKYSTFYSANDITNRQPNHTEDLTTKKRGIQESPV</sequence>
<evidence type="ECO:0000313" key="6">
    <source>
        <dbReference type="Proteomes" id="UP000663891"/>
    </source>
</evidence>
<dbReference type="AlphaFoldDB" id="A0A813TIE2"/>
<evidence type="ECO:0000256" key="1">
    <source>
        <dbReference type="SAM" id="MobiDB-lite"/>
    </source>
</evidence>
<organism evidence="3 6">
    <name type="scientific">Adineta steineri</name>
    <dbReference type="NCBI Taxonomy" id="433720"/>
    <lineage>
        <taxon>Eukaryota</taxon>
        <taxon>Metazoa</taxon>
        <taxon>Spiralia</taxon>
        <taxon>Gnathifera</taxon>
        <taxon>Rotifera</taxon>
        <taxon>Eurotatoria</taxon>
        <taxon>Bdelloidea</taxon>
        <taxon>Adinetida</taxon>
        <taxon>Adinetidae</taxon>
        <taxon>Adineta</taxon>
    </lineage>
</organism>
<name>A0A813TIE2_9BILA</name>
<protein>
    <recommendedName>
        <fullName evidence="7">Fibronectin type III domain-containing protein</fullName>
    </recommendedName>
</protein>
<dbReference type="EMBL" id="CAJNON010000026">
    <property type="protein sequence ID" value="CAF0811436.1"/>
    <property type="molecule type" value="Genomic_DNA"/>
</dbReference>
<evidence type="ECO:0000313" key="4">
    <source>
        <dbReference type="EMBL" id="CAF3547987.1"/>
    </source>
</evidence>
<dbReference type="Proteomes" id="UP000663868">
    <property type="component" value="Unassembled WGS sequence"/>
</dbReference>
<feature type="region of interest" description="Disordered" evidence="1">
    <location>
        <begin position="236"/>
        <end position="258"/>
    </location>
</feature>
<feature type="transmembrane region" description="Helical" evidence="2">
    <location>
        <begin position="60"/>
        <end position="78"/>
    </location>
</feature>
<evidence type="ECO:0000256" key="2">
    <source>
        <dbReference type="SAM" id="Phobius"/>
    </source>
</evidence>
<dbReference type="EMBL" id="CAJOBB010004015">
    <property type="protein sequence ID" value="CAF4070095.1"/>
    <property type="molecule type" value="Genomic_DNA"/>
</dbReference>
<evidence type="ECO:0000313" key="3">
    <source>
        <dbReference type="EMBL" id="CAF0811436.1"/>
    </source>
</evidence>